<keyword evidence="3" id="KW-1185">Reference proteome</keyword>
<dbReference type="EMBL" id="JAALHA020000014">
    <property type="protein sequence ID" value="MDR9897740.1"/>
    <property type="molecule type" value="Genomic_DNA"/>
</dbReference>
<feature type="signal peptide" evidence="1">
    <location>
        <begin position="1"/>
        <end position="23"/>
    </location>
</feature>
<evidence type="ECO:0000256" key="1">
    <source>
        <dbReference type="SAM" id="SignalP"/>
    </source>
</evidence>
<name>A0AAP5MA10_9CYAN</name>
<sequence length="75" mass="8840">MKKIIAGVMIAIPLMMTTFGTKADASQGFVNKSIRPIASRPEFIARAKHRVLVPGRWEYRNHRRVWVKAHYEWRY</sequence>
<organism evidence="2 3">
    <name type="scientific">Aetokthonos hydrillicola Thurmond2011</name>
    <dbReference type="NCBI Taxonomy" id="2712845"/>
    <lineage>
        <taxon>Bacteria</taxon>
        <taxon>Bacillati</taxon>
        <taxon>Cyanobacteriota</taxon>
        <taxon>Cyanophyceae</taxon>
        <taxon>Nostocales</taxon>
        <taxon>Hapalosiphonaceae</taxon>
        <taxon>Aetokthonos</taxon>
    </lineage>
</organism>
<gene>
    <name evidence="2" type="ORF">G7B40_024695</name>
</gene>
<evidence type="ECO:0000313" key="3">
    <source>
        <dbReference type="Proteomes" id="UP000667802"/>
    </source>
</evidence>
<evidence type="ECO:0000313" key="2">
    <source>
        <dbReference type="EMBL" id="MDR9897740.1"/>
    </source>
</evidence>
<comment type="caution">
    <text evidence="2">The sequence shown here is derived from an EMBL/GenBank/DDBJ whole genome shotgun (WGS) entry which is preliminary data.</text>
</comment>
<dbReference type="AlphaFoldDB" id="A0AAP5MA10"/>
<dbReference type="RefSeq" id="WP_208345507.1">
    <property type="nucleotide sequence ID" value="NZ_CAWQFN010000683.1"/>
</dbReference>
<dbReference type="Proteomes" id="UP000667802">
    <property type="component" value="Unassembled WGS sequence"/>
</dbReference>
<protein>
    <submittedName>
        <fullName evidence="2">Uncharacterized protein</fullName>
    </submittedName>
</protein>
<feature type="chain" id="PRO_5042895056" evidence="1">
    <location>
        <begin position="24"/>
        <end position="75"/>
    </location>
</feature>
<reference evidence="3" key="1">
    <citation type="journal article" date="2021" name="Science">
        <title>Hunting the eagle killer: A cyanobacterial neurotoxin causes vacuolar myelinopathy.</title>
        <authorList>
            <person name="Breinlinger S."/>
            <person name="Phillips T.J."/>
            <person name="Haram B.N."/>
            <person name="Mares J."/>
            <person name="Martinez Yerena J.A."/>
            <person name="Hrouzek P."/>
            <person name="Sobotka R."/>
            <person name="Henderson W.M."/>
            <person name="Schmieder P."/>
            <person name="Williams S.M."/>
            <person name="Lauderdale J.D."/>
            <person name="Wilde H.D."/>
            <person name="Gerrin W."/>
            <person name="Kust A."/>
            <person name="Washington J.W."/>
            <person name="Wagner C."/>
            <person name="Geier B."/>
            <person name="Liebeke M."/>
            <person name="Enke H."/>
            <person name="Niedermeyer T.H.J."/>
            <person name="Wilde S.B."/>
        </authorList>
    </citation>
    <scope>NUCLEOTIDE SEQUENCE [LARGE SCALE GENOMIC DNA]</scope>
    <source>
        <strain evidence="3">Thurmond2011</strain>
    </source>
</reference>
<accession>A0AAP5MA10</accession>
<keyword evidence="1" id="KW-0732">Signal</keyword>
<proteinExistence type="predicted"/>